<dbReference type="EMBL" id="JAMSHJ010000006">
    <property type="protein sequence ID" value="KAI5397210.1"/>
    <property type="molecule type" value="Genomic_DNA"/>
</dbReference>
<comment type="caution">
    <text evidence="1">The sequence shown here is derived from an EMBL/GenBank/DDBJ whole genome shotgun (WGS) entry which is preliminary data.</text>
</comment>
<keyword evidence="2" id="KW-1185">Reference proteome</keyword>
<dbReference type="PANTHER" id="PTHR33524:SF1">
    <property type="entry name" value="SET DOMAIN-CONTAINING PROTEIN"/>
    <property type="match status" value="1"/>
</dbReference>
<gene>
    <name evidence="1" type="ORF">KIW84_063143</name>
</gene>
<evidence type="ECO:0000313" key="1">
    <source>
        <dbReference type="EMBL" id="KAI5397210.1"/>
    </source>
</evidence>
<name>A0A9D4WAC5_PEA</name>
<dbReference type="PANTHER" id="PTHR33524">
    <property type="entry name" value="C5ORF35"/>
    <property type="match status" value="1"/>
</dbReference>
<reference evidence="1 2" key="1">
    <citation type="journal article" date="2022" name="Nat. Genet.">
        <title>Improved pea reference genome and pan-genome highlight genomic features and evolutionary characteristics.</title>
        <authorList>
            <person name="Yang T."/>
            <person name="Liu R."/>
            <person name="Luo Y."/>
            <person name="Hu S."/>
            <person name="Wang D."/>
            <person name="Wang C."/>
            <person name="Pandey M.K."/>
            <person name="Ge S."/>
            <person name="Xu Q."/>
            <person name="Li N."/>
            <person name="Li G."/>
            <person name="Huang Y."/>
            <person name="Saxena R.K."/>
            <person name="Ji Y."/>
            <person name="Li M."/>
            <person name="Yan X."/>
            <person name="He Y."/>
            <person name="Liu Y."/>
            <person name="Wang X."/>
            <person name="Xiang C."/>
            <person name="Varshney R.K."/>
            <person name="Ding H."/>
            <person name="Gao S."/>
            <person name="Zong X."/>
        </authorList>
    </citation>
    <scope>NUCLEOTIDE SEQUENCE [LARGE SCALE GENOMIC DNA]</scope>
    <source>
        <strain evidence="1 2">cv. Zhongwan 6</strain>
    </source>
</reference>
<sequence>MASLFRKCREAVKTLAKRPSLTKDPRQLQFEADVNRLFLYSSYNQLGKSADESDAEKIIEKASNTSFADQAIQVQENVHTQIKTFCAFMDEILLPNEQTMKDPLGLSQQASVLPRRSGLSLAVGRNGSSPDNSGEFSALSFNFLLQSFYFMKLFLFT</sequence>
<dbReference type="AlphaFoldDB" id="A0A9D4WAC5"/>
<dbReference type="InterPro" id="IPR040415">
    <property type="entry name" value="SETD9"/>
</dbReference>
<proteinExistence type="predicted"/>
<accession>A0A9D4WAC5</accession>
<dbReference type="Proteomes" id="UP001058974">
    <property type="component" value="Chromosome 6"/>
</dbReference>
<organism evidence="1 2">
    <name type="scientific">Pisum sativum</name>
    <name type="common">Garden pea</name>
    <name type="synonym">Lathyrus oleraceus</name>
    <dbReference type="NCBI Taxonomy" id="3888"/>
    <lineage>
        <taxon>Eukaryota</taxon>
        <taxon>Viridiplantae</taxon>
        <taxon>Streptophyta</taxon>
        <taxon>Embryophyta</taxon>
        <taxon>Tracheophyta</taxon>
        <taxon>Spermatophyta</taxon>
        <taxon>Magnoliopsida</taxon>
        <taxon>eudicotyledons</taxon>
        <taxon>Gunneridae</taxon>
        <taxon>Pentapetalae</taxon>
        <taxon>rosids</taxon>
        <taxon>fabids</taxon>
        <taxon>Fabales</taxon>
        <taxon>Fabaceae</taxon>
        <taxon>Papilionoideae</taxon>
        <taxon>50 kb inversion clade</taxon>
        <taxon>NPAAA clade</taxon>
        <taxon>Hologalegina</taxon>
        <taxon>IRL clade</taxon>
        <taxon>Fabeae</taxon>
        <taxon>Lathyrus</taxon>
    </lineage>
</organism>
<evidence type="ECO:0000313" key="2">
    <source>
        <dbReference type="Proteomes" id="UP001058974"/>
    </source>
</evidence>
<protein>
    <submittedName>
        <fullName evidence="1">Uncharacterized protein</fullName>
    </submittedName>
</protein>
<dbReference type="Gramene" id="Psat06G0314300-T2">
    <property type="protein sequence ID" value="KAI5397210.1"/>
    <property type="gene ID" value="KIW84_063143"/>
</dbReference>